<evidence type="ECO:0000313" key="9">
    <source>
        <dbReference type="Proteomes" id="UP000322927"/>
    </source>
</evidence>
<dbReference type="PROSITE" id="PS00086">
    <property type="entry name" value="CYTOCHROME_P450"/>
    <property type="match status" value="1"/>
</dbReference>
<evidence type="ECO:0000256" key="3">
    <source>
        <dbReference type="ARBA" id="ARBA00022723"/>
    </source>
</evidence>
<dbReference type="SUPFAM" id="SSF48264">
    <property type="entry name" value="Cytochrome P450"/>
    <property type="match status" value="1"/>
</dbReference>
<keyword evidence="5 7" id="KW-0408">Iron</keyword>
<dbReference type="Pfam" id="PF00067">
    <property type="entry name" value="p450"/>
    <property type="match status" value="1"/>
</dbReference>
<dbReference type="GO" id="GO:0016705">
    <property type="term" value="F:oxidoreductase activity, acting on paired donors, with incorporation or reduction of molecular oxygen"/>
    <property type="evidence" value="ECO:0007669"/>
    <property type="project" value="InterPro"/>
</dbReference>
<dbReference type="Proteomes" id="UP000322927">
    <property type="component" value="Chromosome"/>
</dbReference>
<dbReference type="Gene3D" id="1.10.630.10">
    <property type="entry name" value="Cytochrome P450"/>
    <property type="match status" value="1"/>
</dbReference>
<dbReference type="EMBL" id="CP029192">
    <property type="protein sequence ID" value="QES34265.1"/>
    <property type="molecule type" value="Genomic_DNA"/>
</dbReference>
<organism evidence="8 9">
    <name type="scientific">Streptomyces venezuelae</name>
    <dbReference type="NCBI Taxonomy" id="54571"/>
    <lineage>
        <taxon>Bacteria</taxon>
        <taxon>Bacillati</taxon>
        <taxon>Actinomycetota</taxon>
        <taxon>Actinomycetes</taxon>
        <taxon>Kitasatosporales</taxon>
        <taxon>Streptomycetaceae</taxon>
        <taxon>Streptomyces</taxon>
    </lineage>
</organism>
<keyword evidence="2 7" id="KW-0349">Heme</keyword>
<keyword evidence="3 7" id="KW-0479">Metal-binding</keyword>
<keyword evidence="6 7" id="KW-0503">Monooxygenase</keyword>
<dbReference type="InterPro" id="IPR017972">
    <property type="entry name" value="Cyt_P450_CS"/>
</dbReference>
<protein>
    <submittedName>
        <fullName evidence="8">Cytochrome P450</fullName>
    </submittedName>
</protein>
<dbReference type="GO" id="GO:0020037">
    <property type="term" value="F:heme binding"/>
    <property type="evidence" value="ECO:0007669"/>
    <property type="project" value="InterPro"/>
</dbReference>
<keyword evidence="4 7" id="KW-0560">Oxidoreductase</keyword>
<dbReference type="InterPro" id="IPR036396">
    <property type="entry name" value="Cyt_P450_sf"/>
</dbReference>
<reference evidence="8 9" key="1">
    <citation type="submission" date="2018-05" db="EMBL/GenBank/DDBJ databases">
        <title>Streptomyces venezuelae.</title>
        <authorList>
            <person name="Kim W."/>
            <person name="Lee N."/>
            <person name="Cho B.-K."/>
        </authorList>
    </citation>
    <scope>NUCLEOTIDE SEQUENCE [LARGE SCALE GENOMIC DNA]</scope>
    <source>
        <strain evidence="8 9">ATCC 14584</strain>
    </source>
</reference>
<accession>A0A5P2BUU4</accession>
<evidence type="ECO:0000256" key="6">
    <source>
        <dbReference type="ARBA" id="ARBA00023033"/>
    </source>
</evidence>
<dbReference type="PANTHER" id="PTHR46696:SF1">
    <property type="entry name" value="CYTOCHROME P450 YJIB-RELATED"/>
    <property type="match status" value="1"/>
</dbReference>
<dbReference type="PANTHER" id="PTHR46696">
    <property type="entry name" value="P450, PUTATIVE (EUROFUNG)-RELATED"/>
    <property type="match status" value="1"/>
</dbReference>
<evidence type="ECO:0000256" key="7">
    <source>
        <dbReference type="RuleBase" id="RU000461"/>
    </source>
</evidence>
<proteinExistence type="inferred from homology"/>
<dbReference type="PRINTS" id="PR00359">
    <property type="entry name" value="BP450"/>
</dbReference>
<gene>
    <name evidence="8" type="ORF">DEJ48_13430</name>
</gene>
<evidence type="ECO:0000256" key="5">
    <source>
        <dbReference type="ARBA" id="ARBA00023004"/>
    </source>
</evidence>
<dbReference type="AlphaFoldDB" id="A0A5P2BUU4"/>
<dbReference type="RefSeq" id="WP_150216342.1">
    <property type="nucleotide sequence ID" value="NZ_CP029192.1"/>
</dbReference>
<sequence length="396" mass="43242">MAVTDFEDLTGLGQDFVDNPYPVYERMRAQGPVHRVRTAASGEFWLVVGHEAARTALADPRLSNDIRHSAGWQDDGGNSIGLNMVQTDPPQHTRLRKLVAKDFTPRRIAELRPRIQQIADELVDAMLPLGKADLLEAFALPLPLAVICELLGVPAGDRKMFHDWYLASTDFTRPEEAGAAAQAMTGYLAELVAAKRQDPGADLLSALAGGLSTDDDRLSPEEMLGMAFLLLVAGYETAANLLSSGTLALLRHPDQLAALRADWSLLENAVEEMLRYEGAVETTAFRYTKEPVEIGGVRVDSGESVAVVLAAASRDPRKFAEPDRFDIRRDARGHMAFGYGIHHCLGAPLARMQGAIAFRTLLERCPGLALDADPETLSWRPSLMLRGLHQLPVTFG</sequence>
<dbReference type="GO" id="GO:0004497">
    <property type="term" value="F:monooxygenase activity"/>
    <property type="evidence" value="ECO:0007669"/>
    <property type="project" value="UniProtKB-KW"/>
</dbReference>
<comment type="similarity">
    <text evidence="1 7">Belongs to the cytochrome P450 family.</text>
</comment>
<name>A0A5P2BUU4_STRVZ</name>
<evidence type="ECO:0000256" key="1">
    <source>
        <dbReference type="ARBA" id="ARBA00010617"/>
    </source>
</evidence>
<dbReference type="InterPro" id="IPR002397">
    <property type="entry name" value="Cyt_P450_B"/>
</dbReference>
<dbReference type="GO" id="GO:0005506">
    <property type="term" value="F:iron ion binding"/>
    <property type="evidence" value="ECO:0007669"/>
    <property type="project" value="InterPro"/>
</dbReference>
<dbReference type="InterPro" id="IPR001128">
    <property type="entry name" value="Cyt_P450"/>
</dbReference>
<dbReference type="FunFam" id="1.10.630.10:FF:000018">
    <property type="entry name" value="Cytochrome P450 monooxygenase"/>
    <property type="match status" value="1"/>
</dbReference>
<dbReference type="OrthoDB" id="5500002at2"/>
<evidence type="ECO:0000256" key="2">
    <source>
        <dbReference type="ARBA" id="ARBA00022617"/>
    </source>
</evidence>
<dbReference type="CDD" id="cd11029">
    <property type="entry name" value="CYP107-like"/>
    <property type="match status" value="1"/>
</dbReference>
<evidence type="ECO:0000313" key="8">
    <source>
        <dbReference type="EMBL" id="QES34265.1"/>
    </source>
</evidence>
<evidence type="ECO:0000256" key="4">
    <source>
        <dbReference type="ARBA" id="ARBA00023002"/>
    </source>
</evidence>